<name>A0AAD5NCV1_PARTN</name>
<keyword evidence="3" id="KW-1185">Reference proteome</keyword>
<sequence length="59" mass="6535">MSDRHLMQIPSFMLVEIVVSVFNQICSVGTAMISDGGSSELKTNMTLSEIIRELLDMTN</sequence>
<reference evidence="2" key="1">
    <citation type="submission" date="2021-06" db="EMBL/GenBank/DDBJ databases">
        <title>Parelaphostrongylus tenuis whole genome reference sequence.</title>
        <authorList>
            <person name="Garwood T.J."/>
            <person name="Larsen P.A."/>
            <person name="Fountain-Jones N.M."/>
            <person name="Garbe J.R."/>
            <person name="Macchietto M.G."/>
            <person name="Kania S.A."/>
            <person name="Gerhold R.W."/>
            <person name="Richards J.E."/>
            <person name="Wolf T.M."/>
        </authorList>
    </citation>
    <scope>NUCLEOTIDE SEQUENCE</scope>
    <source>
        <strain evidence="2">MNPRO001-30</strain>
        <tissue evidence="2">Meninges</tissue>
    </source>
</reference>
<keyword evidence="1" id="KW-1133">Transmembrane helix</keyword>
<dbReference type="AlphaFoldDB" id="A0AAD5NCV1"/>
<keyword evidence="1" id="KW-0472">Membrane</keyword>
<proteinExistence type="predicted"/>
<protein>
    <submittedName>
        <fullName evidence="2">Uncharacterized protein</fullName>
    </submittedName>
</protein>
<comment type="caution">
    <text evidence="2">The sequence shown here is derived from an EMBL/GenBank/DDBJ whole genome shotgun (WGS) entry which is preliminary data.</text>
</comment>
<accession>A0AAD5NCV1</accession>
<gene>
    <name evidence="2" type="ORF">KIN20_024484</name>
</gene>
<dbReference type="EMBL" id="JAHQIW010004965">
    <property type="protein sequence ID" value="KAJ1364394.1"/>
    <property type="molecule type" value="Genomic_DNA"/>
</dbReference>
<evidence type="ECO:0000313" key="3">
    <source>
        <dbReference type="Proteomes" id="UP001196413"/>
    </source>
</evidence>
<keyword evidence="1" id="KW-0812">Transmembrane</keyword>
<organism evidence="2 3">
    <name type="scientific">Parelaphostrongylus tenuis</name>
    <name type="common">Meningeal worm</name>
    <dbReference type="NCBI Taxonomy" id="148309"/>
    <lineage>
        <taxon>Eukaryota</taxon>
        <taxon>Metazoa</taxon>
        <taxon>Ecdysozoa</taxon>
        <taxon>Nematoda</taxon>
        <taxon>Chromadorea</taxon>
        <taxon>Rhabditida</taxon>
        <taxon>Rhabditina</taxon>
        <taxon>Rhabditomorpha</taxon>
        <taxon>Strongyloidea</taxon>
        <taxon>Metastrongylidae</taxon>
        <taxon>Parelaphostrongylus</taxon>
    </lineage>
</organism>
<evidence type="ECO:0000256" key="1">
    <source>
        <dbReference type="SAM" id="Phobius"/>
    </source>
</evidence>
<feature type="transmembrane region" description="Helical" evidence="1">
    <location>
        <begin position="12"/>
        <end position="33"/>
    </location>
</feature>
<evidence type="ECO:0000313" key="2">
    <source>
        <dbReference type="EMBL" id="KAJ1364394.1"/>
    </source>
</evidence>
<dbReference type="Proteomes" id="UP001196413">
    <property type="component" value="Unassembled WGS sequence"/>
</dbReference>